<evidence type="ECO:0000313" key="7">
    <source>
        <dbReference type="EMBL" id="CDF85113.1"/>
    </source>
</evidence>
<dbReference type="OrthoDB" id="9760715at2"/>
<dbReference type="InterPro" id="IPR038718">
    <property type="entry name" value="SNF2-like_sf"/>
</dbReference>
<dbReference type="GO" id="GO:0008270">
    <property type="term" value="F:zinc ion binding"/>
    <property type="evidence" value="ECO:0007669"/>
    <property type="project" value="UniProtKB-KW"/>
</dbReference>
<evidence type="ECO:0000256" key="2">
    <source>
        <dbReference type="ARBA" id="ARBA00022806"/>
    </source>
</evidence>
<dbReference type="Proteomes" id="UP000025241">
    <property type="component" value="Chromosome I"/>
</dbReference>
<dbReference type="SUPFAM" id="SSF52540">
    <property type="entry name" value="P-loop containing nucleoside triphosphate hydrolases"/>
    <property type="match status" value="2"/>
</dbReference>
<reference evidence="7 8" key="1">
    <citation type="submission" date="2013-03" db="EMBL/GenBank/DDBJ databases">
        <authorList>
            <person name="Linke B."/>
        </authorList>
    </citation>
    <scope>NUCLEOTIDE SEQUENCE [LARGE SCALE GENOMIC DNA]</scope>
    <source>
        <strain evidence="7 8">B13</strain>
    </source>
</reference>
<dbReference type="PATRIC" id="fig|1301098.3.peg.3784"/>
<dbReference type="EMBL" id="HG322950">
    <property type="protein sequence ID" value="CDF85113.1"/>
    <property type="molecule type" value="Genomic_DNA"/>
</dbReference>
<dbReference type="eggNOG" id="COG0553">
    <property type="taxonomic scope" value="Bacteria"/>
</dbReference>
<evidence type="ECO:0000259" key="5">
    <source>
        <dbReference type="PROSITE" id="PS51192"/>
    </source>
</evidence>
<dbReference type="InterPro" id="IPR007527">
    <property type="entry name" value="Znf_SWIM"/>
</dbReference>
<dbReference type="GO" id="GO:0004674">
    <property type="term" value="F:protein serine/threonine kinase activity"/>
    <property type="evidence" value="ECO:0007669"/>
    <property type="project" value="UniProtKB-KW"/>
</dbReference>
<dbReference type="Pfam" id="PF04434">
    <property type="entry name" value="SWIM"/>
    <property type="match status" value="1"/>
</dbReference>
<gene>
    <name evidence="7" type="ORF">PKB_3775</name>
</gene>
<feature type="domain" description="Helicase C-terminal" evidence="6">
    <location>
        <begin position="929"/>
        <end position="1086"/>
    </location>
</feature>
<dbReference type="HOGENOM" id="CLU_000315_21_0_6"/>
<keyword evidence="1" id="KW-0378">Hydrolase</keyword>
<organism evidence="7 8">
    <name type="scientific">Pseudomonas knackmussii (strain DSM 6978 / CCUG 54928 / LMG 23759 / B13)</name>
    <dbReference type="NCBI Taxonomy" id="1301098"/>
    <lineage>
        <taxon>Bacteria</taxon>
        <taxon>Pseudomonadati</taxon>
        <taxon>Pseudomonadota</taxon>
        <taxon>Gammaproteobacteria</taxon>
        <taxon>Pseudomonadales</taxon>
        <taxon>Pseudomonadaceae</taxon>
        <taxon>Pseudomonas</taxon>
    </lineage>
</organism>
<keyword evidence="2" id="KW-0347">Helicase</keyword>
<dbReference type="RefSeq" id="WP_084166674.1">
    <property type="nucleotide sequence ID" value="NZ_HG322950.1"/>
</dbReference>
<dbReference type="PROSITE" id="PS51194">
    <property type="entry name" value="HELICASE_CTER"/>
    <property type="match status" value="1"/>
</dbReference>
<dbReference type="CDD" id="cd18793">
    <property type="entry name" value="SF2_C_SNF"/>
    <property type="match status" value="1"/>
</dbReference>
<dbReference type="CDD" id="cd18012">
    <property type="entry name" value="DEXQc_arch_SWI2_SNF2"/>
    <property type="match status" value="1"/>
</dbReference>
<protein>
    <submittedName>
        <fullName evidence="7">Non-specific serine/threonine protein kinase</fullName>
    </submittedName>
</protein>
<dbReference type="SMART" id="SM00487">
    <property type="entry name" value="DEXDc"/>
    <property type="match status" value="1"/>
</dbReference>
<feature type="domain" description="Helicase ATP-binding" evidence="5">
    <location>
        <begin position="643"/>
        <end position="803"/>
    </location>
</feature>
<keyword evidence="2" id="KW-0067">ATP-binding</keyword>
<dbReference type="PROSITE" id="PS51192">
    <property type="entry name" value="HELICASE_ATP_BIND_1"/>
    <property type="match status" value="1"/>
</dbReference>
<dbReference type="GO" id="GO:0005524">
    <property type="term" value="F:ATP binding"/>
    <property type="evidence" value="ECO:0007669"/>
    <property type="project" value="InterPro"/>
</dbReference>
<keyword evidence="7" id="KW-0808">Transferase</keyword>
<dbReference type="InterPro" id="IPR014001">
    <property type="entry name" value="Helicase_ATP-bd"/>
</dbReference>
<dbReference type="Pfam" id="PF00271">
    <property type="entry name" value="Helicase_C"/>
    <property type="match status" value="1"/>
</dbReference>
<dbReference type="SMART" id="SM00490">
    <property type="entry name" value="HELICc"/>
    <property type="match status" value="1"/>
</dbReference>
<dbReference type="InterPro" id="IPR049730">
    <property type="entry name" value="SNF2/RAD54-like_C"/>
</dbReference>
<dbReference type="AlphaFoldDB" id="A0A024HL26"/>
<sequence length="1095" mass="122096">MPQFAEHLQRIPWRRLFPAITLVRGEAYAREGRIQIVRLTERSLESTCIGSGNNRYRQRIRLSQSGDTLDCQCDCPVSFDCKHCAAALLHLLDEQAALTPATPTPVPVARPAPAPSNRLSTDLQSWLKKLPATLKPPPKKAAPCTELLHYRLTKNGRIFIHRAAHSDSGQLLGYPRLGSISVALGQGVAEPDQRILLRALGCEGVQPHHNEVLLLGRDGAELLELILRSGQLFLDAQDLASQLQPGPGLPARLAWQARPDGCYTAGWQVESNPCPQLLTQLAPPWYVDHQSLRAGPLLHDLPDALANHLLSVPPVPPAEAILFSLQLKELAPEAPLPVSTDERRLDDVQPVPHLRLSTVHESFHRQDKHQACLSFAYGKEQVHGPARGDQPIRCLEDGAFVVIERQPKAEQAARKALQRLGLQKLHKYSTPYELSERYECFRPAGDEHWAEIVRRLPELRAKGWVVEIDEDFPFDFSEVEDWYARLDEEPGNAWFDLELGIVVDGQQISLLQPLLELLRHRPSALRDSSAKGELPIRLDARRQADGKPLTVSLPLERVRAMLQLLEELLLASPQHNDNSLRLSSADAGLLAPLDDQPLQWQGGERLLQFGRSLRDHRQQPCPPPAGLQAELRPYQLQGLAWMQALRELEVGGILGDDMGLGKTLQVLAHILAEKHAGRLERPALVLMPTSLVANWQDEAARFAPELRVLTLHGGDRHKGFDELGKYDLLLSTYALLPRDIAVLSKQPLHLAIFDEAQYLKNASSKSAQAAAKLDARQRLCLSGTPLENHLGELWSLFNLVMPGWLGDLRSFTRLYRNPIEKAGDSKRLAHLNARIKPFLLRRRKDQVAGELPPKSEITHWVELSDAQRDLYETVRLAVDRKVREEISQKGLARSHIVVLDALLKLRQVCCDPRLLGSDLPTSQSGKLASLLEMLEELLAEGRRILLFSQFTSMLDLIRAELDARATPYALLTGSTLDRRGPVEDFQRGRVPLFLISLKAGGTGLNLTAADTVIHYDPWWNPAVEQQATDRAYRIGQDKPVFVYKLIARGTLEEKIQQLQARKAALAAGVLEEGKDSGLLLQQSDLDALFAPLPAS</sequence>
<keyword evidence="7" id="KW-0418">Kinase</keyword>
<keyword evidence="8" id="KW-1185">Reference proteome</keyword>
<dbReference type="Pfam" id="PF00176">
    <property type="entry name" value="SNF2-rel_dom"/>
    <property type="match status" value="1"/>
</dbReference>
<evidence type="ECO:0000313" key="8">
    <source>
        <dbReference type="Proteomes" id="UP000025241"/>
    </source>
</evidence>
<dbReference type="PANTHER" id="PTHR10799">
    <property type="entry name" value="SNF2/RAD54 HELICASE FAMILY"/>
    <property type="match status" value="1"/>
</dbReference>
<evidence type="ECO:0000259" key="6">
    <source>
        <dbReference type="PROSITE" id="PS51194"/>
    </source>
</evidence>
<keyword evidence="7" id="KW-0723">Serine/threonine-protein kinase</keyword>
<evidence type="ECO:0000259" key="4">
    <source>
        <dbReference type="PROSITE" id="PS50966"/>
    </source>
</evidence>
<dbReference type="GO" id="GO:0016787">
    <property type="term" value="F:hydrolase activity"/>
    <property type="evidence" value="ECO:0007669"/>
    <property type="project" value="UniProtKB-KW"/>
</dbReference>
<dbReference type="PROSITE" id="PS50966">
    <property type="entry name" value="ZF_SWIM"/>
    <property type="match status" value="1"/>
</dbReference>
<dbReference type="Gene3D" id="3.40.50.300">
    <property type="entry name" value="P-loop containing nucleotide triphosphate hydrolases"/>
    <property type="match status" value="1"/>
</dbReference>
<keyword evidence="3" id="KW-0862">Zinc</keyword>
<dbReference type="InterPro" id="IPR027417">
    <property type="entry name" value="P-loop_NTPase"/>
</dbReference>
<evidence type="ECO:0000256" key="1">
    <source>
        <dbReference type="ARBA" id="ARBA00022801"/>
    </source>
</evidence>
<dbReference type="STRING" id="1301098.PKB_3775"/>
<keyword evidence="3" id="KW-0479">Metal-binding</keyword>
<dbReference type="InterPro" id="IPR000330">
    <property type="entry name" value="SNF2_N"/>
</dbReference>
<dbReference type="KEGG" id="pkc:PKB_3775"/>
<keyword evidence="2" id="KW-0547">Nucleotide-binding</keyword>
<reference evidence="7 8" key="2">
    <citation type="submission" date="2014-05" db="EMBL/GenBank/DDBJ databases">
        <title>Genome sequence of the 3-chlorobenzoate degrading bacterium Pseudomonas knackmussii B13 shows multiple evidence for horizontal gene transfer.</title>
        <authorList>
            <person name="Miyazaki R."/>
            <person name="Bertelli C."/>
            <person name="Falquet L."/>
            <person name="Robinson-Rechavi M."/>
            <person name="Gharib W."/>
            <person name="Roy S."/>
            <person name="Van der Meer J.R."/>
        </authorList>
    </citation>
    <scope>NUCLEOTIDE SEQUENCE [LARGE SCALE GENOMIC DNA]</scope>
    <source>
        <strain evidence="7 8">B13</strain>
    </source>
</reference>
<dbReference type="InterPro" id="IPR001650">
    <property type="entry name" value="Helicase_C-like"/>
</dbReference>
<dbReference type="Gene3D" id="3.40.50.10810">
    <property type="entry name" value="Tandem AAA-ATPase domain"/>
    <property type="match status" value="1"/>
</dbReference>
<proteinExistence type="predicted"/>
<evidence type="ECO:0000256" key="3">
    <source>
        <dbReference type="PROSITE-ProRule" id="PRU00325"/>
    </source>
</evidence>
<accession>A0A024HL26</accession>
<dbReference type="GO" id="GO:0004386">
    <property type="term" value="F:helicase activity"/>
    <property type="evidence" value="ECO:0007669"/>
    <property type="project" value="UniProtKB-KW"/>
</dbReference>
<feature type="domain" description="SWIM-type" evidence="4">
    <location>
        <begin position="58"/>
        <end position="92"/>
    </location>
</feature>
<name>A0A024HL26_PSEKB</name>
<keyword evidence="3" id="KW-0863">Zinc-finger</keyword>